<dbReference type="RefSeq" id="WP_024097534.1">
    <property type="nucleotide sequence ID" value="NZ_CP010588.1"/>
</dbReference>
<dbReference type="InterPro" id="IPR036188">
    <property type="entry name" value="FAD/NAD-bd_sf"/>
</dbReference>
<dbReference type="Pfam" id="PF07992">
    <property type="entry name" value="Pyr_redox_2"/>
    <property type="match status" value="1"/>
</dbReference>
<dbReference type="SUPFAM" id="SSF46548">
    <property type="entry name" value="alpha-helical ferredoxin"/>
    <property type="match status" value="1"/>
</dbReference>
<dbReference type="Proteomes" id="UP000217545">
    <property type="component" value="Chromosome"/>
</dbReference>
<sequence>MATSHQASGIQAGRLSASEIADNFGDLHPQYEAHEAAVAADRCYFCYDAPCMTACPTTIDIPQFIREIQTGHPEAAAKTILEQNILGGMCARVCPTETLCEEACVREAAEGKPVEIGRLQRHATDTLMEKGVHPFTRAAATGKRVAVVGAGPAGLAAAHRLAMLGNDVVIYEARPKAGGLNEFGIAAYKSTENFASREVDWLLQIGGITVEYGKKLGAELSLDALKADYDAVFLSIGLGGVNALRAEGEDKDGVRDAVDFIAELRQAEDLTNLPVGRNVVVIGGGMTAVDAAVQSKLLGSETVTIAYRRGRDAMGASRFEQDLAATKGVRLLFNVQPVAVHGNGACAEIELEYTKSEGGQLSGTGETVRIAADQIYKAIGQTLEDQPDALALEGRKIKVDGRGRTSLAGVWAGGDCASGGEDLTVTAVAEGRDAAMDIHASLMG</sequence>
<dbReference type="PANTHER" id="PTHR43073">
    <property type="entry name" value="DIHYDROPYRIMIDINE DEHYDROGENASE [NADP(+)]"/>
    <property type="match status" value="1"/>
</dbReference>
<evidence type="ECO:0000256" key="1">
    <source>
        <dbReference type="ARBA" id="ARBA00023002"/>
    </source>
</evidence>
<evidence type="ECO:0000256" key="8">
    <source>
        <dbReference type="ARBA" id="ARBA00049728"/>
    </source>
</evidence>
<feature type="domain" description="Dihydroprymidine dehydrogenase" evidence="10">
    <location>
        <begin position="22"/>
        <end position="131"/>
    </location>
</feature>
<dbReference type="AlphaFoldDB" id="A0AAC9Z9W7"/>
<evidence type="ECO:0000259" key="9">
    <source>
        <dbReference type="Pfam" id="PF07992"/>
    </source>
</evidence>
<evidence type="ECO:0000256" key="7">
    <source>
        <dbReference type="ARBA" id="ARBA00049714"/>
    </source>
</evidence>
<dbReference type="EC" id="1.3.1.1" evidence="8"/>
<dbReference type="GO" id="GO:0004159">
    <property type="term" value="F:dihydropyrimidine dehydrogenase (NAD+) activity"/>
    <property type="evidence" value="ECO:0007669"/>
    <property type="project" value="UniProtKB-EC"/>
</dbReference>
<gene>
    <name evidence="11" type="ORF">PhaeoP63_02113</name>
</gene>
<organism evidence="11 12">
    <name type="scientific">Phaeobacter gallaeciensis</name>
    <dbReference type="NCBI Taxonomy" id="60890"/>
    <lineage>
        <taxon>Bacteria</taxon>
        <taxon>Pseudomonadati</taxon>
        <taxon>Pseudomonadota</taxon>
        <taxon>Alphaproteobacteria</taxon>
        <taxon>Rhodobacterales</taxon>
        <taxon>Roseobacteraceae</taxon>
        <taxon>Phaeobacter</taxon>
    </lineage>
</organism>
<evidence type="ECO:0000256" key="4">
    <source>
        <dbReference type="ARBA" id="ARBA00047685"/>
    </source>
</evidence>
<comment type="subunit">
    <text evidence="7">Heterotetramer of 2 PreA and 2 PreT subunits.</text>
</comment>
<name>A0AAC9Z9W7_9RHOB</name>
<accession>A0AAC9Z9W7</accession>
<dbReference type="GO" id="GO:0051536">
    <property type="term" value="F:iron-sulfur cluster binding"/>
    <property type="evidence" value="ECO:0007669"/>
    <property type="project" value="InterPro"/>
</dbReference>
<dbReference type="InterPro" id="IPR028261">
    <property type="entry name" value="DPD_II"/>
</dbReference>
<comment type="function">
    <text evidence="6">Involved in pyrimidine base degradation. Catalyzes physiologically the reduction of uracil to 5,6-dihydrouracil (DHU) by using NADH as a specific cosubstrate. It also catalyzes the reverse reaction and the reduction of thymine to 5,6-dihydrothymine (DHT).</text>
</comment>
<proteinExistence type="predicted"/>
<dbReference type="Gene3D" id="3.50.50.60">
    <property type="entry name" value="FAD/NAD(P)-binding domain"/>
    <property type="match status" value="2"/>
</dbReference>
<dbReference type="InterPro" id="IPR023753">
    <property type="entry name" value="FAD/NAD-binding_dom"/>
</dbReference>
<dbReference type="GeneID" id="31846511"/>
<feature type="domain" description="FAD/NAD(P)-binding" evidence="9">
    <location>
        <begin position="144"/>
        <end position="431"/>
    </location>
</feature>
<evidence type="ECO:0000313" key="11">
    <source>
        <dbReference type="EMBL" id="ATF06180.1"/>
    </source>
</evidence>
<evidence type="ECO:0000259" key="10">
    <source>
        <dbReference type="Pfam" id="PF14691"/>
    </source>
</evidence>
<evidence type="ECO:0000256" key="5">
    <source>
        <dbReference type="ARBA" id="ARBA00048792"/>
    </source>
</evidence>
<evidence type="ECO:0000256" key="2">
    <source>
        <dbReference type="ARBA" id="ARBA00030119"/>
    </source>
</evidence>
<evidence type="ECO:0000313" key="12">
    <source>
        <dbReference type="Proteomes" id="UP000217545"/>
    </source>
</evidence>
<dbReference type="PANTHER" id="PTHR43073:SF2">
    <property type="entry name" value="DIHYDROPYRIMIDINE DEHYDROGENASE [NADP(+)]"/>
    <property type="match status" value="1"/>
</dbReference>
<dbReference type="Pfam" id="PF14691">
    <property type="entry name" value="Fer4_20"/>
    <property type="match status" value="1"/>
</dbReference>
<dbReference type="InterPro" id="IPR009051">
    <property type="entry name" value="Helical_ferredxn"/>
</dbReference>
<dbReference type="EMBL" id="CP010784">
    <property type="protein sequence ID" value="ATF06180.1"/>
    <property type="molecule type" value="Genomic_DNA"/>
</dbReference>
<dbReference type="PRINTS" id="PR00368">
    <property type="entry name" value="FADPNR"/>
</dbReference>
<dbReference type="PRINTS" id="PR00469">
    <property type="entry name" value="PNDRDTASEII"/>
</dbReference>
<evidence type="ECO:0000256" key="3">
    <source>
        <dbReference type="ARBA" id="ARBA00032722"/>
    </source>
</evidence>
<keyword evidence="1" id="KW-0560">Oxidoreductase</keyword>
<dbReference type="SUPFAM" id="SSF51971">
    <property type="entry name" value="Nucleotide-binding domain"/>
    <property type="match status" value="1"/>
</dbReference>
<evidence type="ECO:0000256" key="6">
    <source>
        <dbReference type="ARBA" id="ARBA00049578"/>
    </source>
</evidence>
<reference evidence="11 12" key="1">
    <citation type="journal article" date="2017" name="Front. Microbiol.">
        <title>Phaeobacter piscinae sp. nov., a species of the Roseobacter group and potential aquaculture probiont.</title>
        <authorList>
            <person name="Sonnenschein E.C."/>
            <person name="Phippen C.B.W."/>
            <person name="Nielsen K.F."/>
            <person name="Mateiu R.V."/>
            <person name="Melchiorsen J."/>
            <person name="Gram L."/>
            <person name="Overmann J."/>
            <person name="Freese H.M."/>
        </authorList>
    </citation>
    <scope>NUCLEOTIDE SEQUENCE [LARGE SCALE GENOMIC DNA]</scope>
    <source>
        <strain evidence="11 12">P63</strain>
    </source>
</reference>
<protein>
    <recommendedName>
        <fullName evidence="8">dihydrouracil dehydrogenase (NAD(+))</fullName>
        <ecNumber evidence="8">1.3.1.1</ecNumber>
    </recommendedName>
    <alternativeName>
        <fullName evidence="3">Dihydrothymine dehydrogenase</fullName>
    </alternativeName>
    <alternativeName>
        <fullName evidence="2">Dihydrouracil dehydrogenase</fullName>
    </alternativeName>
</protein>
<dbReference type="Gene3D" id="1.10.1060.10">
    <property type="entry name" value="Alpha-helical ferredoxin"/>
    <property type="match status" value="1"/>
</dbReference>
<comment type="catalytic activity">
    <reaction evidence="4">
        <text>5,6-dihydrothymine + NAD(+) = thymine + NADH + H(+)</text>
        <dbReference type="Rhea" id="RHEA:28791"/>
        <dbReference type="ChEBI" id="CHEBI:15378"/>
        <dbReference type="ChEBI" id="CHEBI:17821"/>
        <dbReference type="ChEBI" id="CHEBI:27468"/>
        <dbReference type="ChEBI" id="CHEBI:57540"/>
        <dbReference type="ChEBI" id="CHEBI:57945"/>
        <dbReference type="EC" id="1.3.1.1"/>
    </reaction>
</comment>
<comment type="catalytic activity">
    <reaction evidence="5">
        <text>5,6-dihydrouracil + NAD(+) = uracil + NADH + H(+)</text>
        <dbReference type="Rhea" id="RHEA:20189"/>
        <dbReference type="ChEBI" id="CHEBI:15378"/>
        <dbReference type="ChEBI" id="CHEBI:15901"/>
        <dbReference type="ChEBI" id="CHEBI:17568"/>
        <dbReference type="ChEBI" id="CHEBI:57540"/>
        <dbReference type="ChEBI" id="CHEBI:57945"/>
        <dbReference type="EC" id="1.3.1.1"/>
    </reaction>
</comment>